<feature type="compositionally biased region" description="Basic and acidic residues" evidence="1">
    <location>
        <begin position="25"/>
        <end position="40"/>
    </location>
</feature>
<evidence type="ECO:0000313" key="2">
    <source>
        <dbReference type="EMBL" id="KAK8397384.1"/>
    </source>
</evidence>
<comment type="caution">
    <text evidence="2">The sequence shown here is derived from an EMBL/GenBank/DDBJ whole genome shotgun (WGS) entry which is preliminary data.</text>
</comment>
<proteinExistence type="predicted"/>
<evidence type="ECO:0000256" key="1">
    <source>
        <dbReference type="SAM" id="MobiDB-lite"/>
    </source>
</evidence>
<name>A0AAW0UBA5_SCYPA</name>
<keyword evidence="3" id="KW-1185">Reference proteome</keyword>
<protein>
    <submittedName>
        <fullName evidence="2">Uncharacterized protein</fullName>
    </submittedName>
</protein>
<accession>A0AAW0UBA5</accession>
<evidence type="ECO:0000313" key="3">
    <source>
        <dbReference type="Proteomes" id="UP001487740"/>
    </source>
</evidence>
<feature type="compositionally biased region" description="Polar residues" evidence="1">
    <location>
        <begin position="1"/>
        <end position="16"/>
    </location>
</feature>
<gene>
    <name evidence="2" type="ORF">O3P69_004840</name>
</gene>
<organism evidence="2 3">
    <name type="scientific">Scylla paramamosain</name>
    <name type="common">Mud crab</name>
    <dbReference type="NCBI Taxonomy" id="85552"/>
    <lineage>
        <taxon>Eukaryota</taxon>
        <taxon>Metazoa</taxon>
        <taxon>Ecdysozoa</taxon>
        <taxon>Arthropoda</taxon>
        <taxon>Crustacea</taxon>
        <taxon>Multicrustacea</taxon>
        <taxon>Malacostraca</taxon>
        <taxon>Eumalacostraca</taxon>
        <taxon>Eucarida</taxon>
        <taxon>Decapoda</taxon>
        <taxon>Pleocyemata</taxon>
        <taxon>Brachyura</taxon>
        <taxon>Eubrachyura</taxon>
        <taxon>Portunoidea</taxon>
        <taxon>Portunidae</taxon>
        <taxon>Portuninae</taxon>
        <taxon>Scylla</taxon>
    </lineage>
</organism>
<feature type="region of interest" description="Disordered" evidence="1">
    <location>
        <begin position="1"/>
        <end position="51"/>
    </location>
</feature>
<sequence length="148" mass="15901">MVDQASSTTLSPSSVDQDPRPALTSHRDQAEARELPSGDKEDSEQQEGGEESLLCCWRLEKLMGGVRRGVGAMGRVAGEVAGAGVVAAGEAGYNFLQKVKENQSTPLPSPHTRTLATGLQLTVPHESHVNKHRVRHNTGKPSRLFKPP</sequence>
<feature type="compositionally biased region" description="Acidic residues" evidence="1">
    <location>
        <begin position="41"/>
        <end position="50"/>
    </location>
</feature>
<dbReference type="AlphaFoldDB" id="A0AAW0UBA5"/>
<reference evidence="2 3" key="1">
    <citation type="submission" date="2023-03" db="EMBL/GenBank/DDBJ databases">
        <title>High-quality genome of Scylla paramamosain provides insights in environmental adaptation.</title>
        <authorList>
            <person name="Zhang L."/>
        </authorList>
    </citation>
    <scope>NUCLEOTIDE SEQUENCE [LARGE SCALE GENOMIC DNA]</scope>
    <source>
        <strain evidence="2">LZ_2023a</strain>
        <tissue evidence="2">Muscle</tissue>
    </source>
</reference>
<dbReference type="Proteomes" id="UP001487740">
    <property type="component" value="Unassembled WGS sequence"/>
</dbReference>
<dbReference type="EMBL" id="JARAKH010000014">
    <property type="protein sequence ID" value="KAK8397384.1"/>
    <property type="molecule type" value="Genomic_DNA"/>
</dbReference>
<feature type="region of interest" description="Disordered" evidence="1">
    <location>
        <begin position="125"/>
        <end position="148"/>
    </location>
</feature>